<accession>A0ABT6DDV8</accession>
<feature type="domain" description="2Fe-2S ferredoxin-type" evidence="1">
    <location>
        <begin position="7"/>
        <end position="99"/>
    </location>
</feature>
<proteinExistence type="predicted"/>
<sequence length="99" mass="10803">MKPKSGKSITFLPDDKIVLVSHQDETVLNVAIRAGLPIDHTCGGFGTCGTCVVFVRAGLENLPPRNEIEAEMAQDRGFLKEERLCCQIPPVDGLVLERP</sequence>
<dbReference type="SUPFAM" id="SSF54292">
    <property type="entry name" value="2Fe-2S ferredoxin-like"/>
    <property type="match status" value="1"/>
</dbReference>
<organism evidence="2 3">
    <name type="scientific">Bdellovibrio svalbardensis</name>
    <dbReference type="NCBI Taxonomy" id="2972972"/>
    <lineage>
        <taxon>Bacteria</taxon>
        <taxon>Pseudomonadati</taxon>
        <taxon>Bdellovibrionota</taxon>
        <taxon>Bdellovibrionia</taxon>
        <taxon>Bdellovibrionales</taxon>
        <taxon>Pseudobdellovibrionaceae</taxon>
        <taxon>Bdellovibrio</taxon>
    </lineage>
</organism>
<evidence type="ECO:0000313" key="3">
    <source>
        <dbReference type="Proteomes" id="UP001152321"/>
    </source>
</evidence>
<gene>
    <name evidence="2" type="ORF">NWE73_01440</name>
</gene>
<dbReference type="PROSITE" id="PS51085">
    <property type="entry name" value="2FE2S_FER_2"/>
    <property type="match status" value="1"/>
</dbReference>
<keyword evidence="3" id="KW-1185">Reference proteome</keyword>
<dbReference type="EMBL" id="JANRMI010000001">
    <property type="protein sequence ID" value="MDG0815007.1"/>
    <property type="molecule type" value="Genomic_DNA"/>
</dbReference>
<dbReference type="InterPro" id="IPR001041">
    <property type="entry name" value="2Fe-2S_ferredoxin-type"/>
</dbReference>
<dbReference type="RefSeq" id="WP_277576486.1">
    <property type="nucleotide sequence ID" value="NZ_JANRMI010000001.1"/>
</dbReference>
<dbReference type="Proteomes" id="UP001152321">
    <property type="component" value="Unassembled WGS sequence"/>
</dbReference>
<evidence type="ECO:0000313" key="2">
    <source>
        <dbReference type="EMBL" id="MDG0815007.1"/>
    </source>
</evidence>
<dbReference type="CDD" id="cd00207">
    <property type="entry name" value="fer2"/>
    <property type="match status" value="1"/>
</dbReference>
<dbReference type="InterPro" id="IPR012675">
    <property type="entry name" value="Beta-grasp_dom_sf"/>
</dbReference>
<protein>
    <submittedName>
        <fullName evidence="2">(2Fe-2S)-binding protein</fullName>
    </submittedName>
</protein>
<dbReference type="InterPro" id="IPR036010">
    <property type="entry name" value="2Fe-2S_ferredoxin-like_sf"/>
</dbReference>
<comment type="caution">
    <text evidence="2">The sequence shown here is derived from an EMBL/GenBank/DDBJ whole genome shotgun (WGS) entry which is preliminary data.</text>
</comment>
<dbReference type="Gene3D" id="3.10.20.30">
    <property type="match status" value="1"/>
</dbReference>
<evidence type="ECO:0000259" key="1">
    <source>
        <dbReference type="PROSITE" id="PS51085"/>
    </source>
</evidence>
<dbReference type="Pfam" id="PF00111">
    <property type="entry name" value="Fer2"/>
    <property type="match status" value="1"/>
</dbReference>
<reference evidence="2" key="1">
    <citation type="submission" date="2022-08" db="EMBL/GenBank/DDBJ databases">
        <title>Novel Bdellovibrio Species Isolated from Svalbard: Designation Bdellovibrio svalbardensis.</title>
        <authorList>
            <person name="Mitchell R.J."/>
            <person name="Choi S.Y."/>
        </authorList>
    </citation>
    <scope>NUCLEOTIDE SEQUENCE</scope>
    <source>
        <strain evidence="2">PAP01</strain>
    </source>
</reference>
<name>A0ABT6DDV8_9BACT</name>